<reference evidence="3 4" key="1">
    <citation type="submission" date="2024-04" db="EMBL/GenBank/DDBJ databases">
        <authorList>
            <person name="Wu Y.S."/>
            <person name="Zhang L."/>
        </authorList>
    </citation>
    <scope>NUCLEOTIDE SEQUENCE [LARGE SCALE GENOMIC DNA]</scope>
    <source>
        <strain evidence="3 4">KG-01</strain>
    </source>
</reference>
<proteinExistence type="predicted"/>
<dbReference type="InterPro" id="IPR029000">
    <property type="entry name" value="Cyclophilin-like_dom_sf"/>
</dbReference>
<feature type="domain" description="6-phospho-N-acetylmuramidase C-terminal" evidence="1">
    <location>
        <begin position="234"/>
        <end position="328"/>
    </location>
</feature>
<dbReference type="PANTHER" id="PTHR38435">
    <property type="match status" value="1"/>
</dbReference>
<dbReference type="InterPro" id="IPR043797">
    <property type="entry name" value="MupG_N"/>
</dbReference>
<evidence type="ECO:0000313" key="4">
    <source>
        <dbReference type="Proteomes" id="UP001398420"/>
    </source>
</evidence>
<name>A0ABU9LIT7_9BACL</name>
<dbReference type="SUPFAM" id="SSF51445">
    <property type="entry name" value="(Trans)glycosidases"/>
    <property type="match status" value="1"/>
</dbReference>
<dbReference type="Pfam" id="PF19200">
    <property type="entry name" value="MupG_N"/>
    <property type="match status" value="1"/>
</dbReference>
<dbReference type="InterPro" id="IPR043894">
    <property type="entry name" value="MupG_C"/>
</dbReference>
<dbReference type="InterPro" id="IPR008589">
    <property type="entry name" value="MupG"/>
</dbReference>
<dbReference type="Gene3D" id="3.20.20.70">
    <property type="entry name" value="Aldolase class I"/>
    <property type="match status" value="1"/>
</dbReference>
<dbReference type="Gene3D" id="2.40.100.10">
    <property type="entry name" value="Cyclophilin-like"/>
    <property type="match status" value="1"/>
</dbReference>
<gene>
    <name evidence="3" type="ORF">AAF454_05825</name>
</gene>
<dbReference type="EMBL" id="JBCEWA010000004">
    <property type="protein sequence ID" value="MEL5987930.1"/>
    <property type="molecule type" value="Genomic_DNA"/>
</dbReference>
<sequence>MFGFSVSLTQQPSLSKIQKMQKVGFQLIYTSLVVPSDTLPVAMTHLQQLARFSKQHDLQLVVQITKQTKSLLPKLAKLSIQALIADESFSKDEVKELALNYRIILNASTLNIDCFQNFKGLNIEAWHDRYEQPFTGLDDTFFQQQNQLIQRENIPLGAFLMSDISTTLNNAPTLEKHRTSSVFAHAIELIQQGIQTIIISDDDLSEEATRQFTDWIHSNYITLYMTSYVLHNPIHQFTFHTRPDLSRDIIRLQESLSYFSENVLFGRSRGRKVGDITMNMLGMGSYAGEVHLVKVDLPENEHIFTIGKIRKEDQPLLSICPCNQKIKLEEMNTPIRKGISFT</sequence>
<organism evidence="3 4">
    <name type="scientific">Kurthia gibsonii</name>
    <dbReference type="NCBI Taxonomy" id="33946"/>
    <lineage>
        <taxon>Bacteria</taxon>
        <taxon>Bacillati</taxon>
        <taxon>Bacillota</taxon>
        <taxon>Bacilli</taxon>
        <taxon>Bacillales</taxon>
        <taxon>Caryophanaceae</taxon>
        <taxon>Kurthia</taxon>
    </lineage>
</organism>
<feature type="domain" description="6-phospho-N-acetylmuramidase N-terminal" evidence="2">
    <location>
        <begin position="3"/>
        <end position="213"/>
    </location>
</feature>
<dbReference type="InterPro" id="IPR013785">
    <property type="entry name" value="Aldolase_TIM"/>
</dbReference>
<dbReference type="InterPro" id="IPR017853">
    <property type="entry name" value="GH"/>
</dbReference>
<protein>
    <submittedName>
        <fullName evidence="3">MupG family TIM beta-alpha barrel fold protein</fullName>
    </submittedName>
</protein>
<comment type="caution">
    <text evidence="3">The sequence shown here is derived from an EMBL/GenBank/DDBJ whole genome shotgun (WGS) entry which is preliminary data.</text>
</comment>
<evidence type="ECO:0000259" key="1">
    <source>
        <dbReference type="Pfam" id="PF05913"/>
    </source>
</evidence>
<evidence type="ECO:0000259" key="2">
    <source>
        <dbReference type="Pfam" id="PF19200"/>
    </source>
</evidence>
<keyword evidence="4" id="KW-1185">Reference proteome</keyword>
<dbReference type="PANTHER" id="PTHR38435:SF2">
    <property type="entry name" value="DUF871 DOMAIN-CONTAINING PROTEIN"/>
    <property type="match status" value="1"/>
</dbReference>
<accession>A0ABU9LIT7</accession>
<dbReference type="Pfam" id="PF05913">
    <property type="entry name" value="MupG_C"/>
    <property type="match status" value="1"/>
</dbReference>
<dbReference type="Proteomes" id="UP001398420">
    <property type="component" value="Unassembled WGS sequence"/>
</dbReference>
<evidence type="ECO:0000313" key="3">
    <source>
        <dbReference type="EMBL" id="MEL5987930.1"/>
    </source>
</evidence>
<dbReference type="SUPFAM" id="SSF50891">
    <property type="entry name" value="Cyclophilin-like"/>
    <property type="match status" value="1"/>
</dbReference>
<dbReference type="RefSeq" id="WP_342302784.1">
    <property type="nucleotide sequence ID" value="NZ_JBCEWA010000004.1"/>
</dbReference>